<keyword evidence="3" id="KW-1185">Reference proteome</keyword>
<evidence type="ECO:0000256" key="1">
    <source>
        <dbReference type="SAM" id="SignalP"/>
    </source>
</evidence>
<feature type="chain" id="PRO_5031536792" description="Lipoprotein" evidence="1">
    <location>
        <begin position="21"/>
        <end position="134"/>
    </location>
</feature>
<evidence type="ECO:0000313" key="2">
    <source>
        <dbReference type="EMBL" id="NBC41254.1"/>
    </source>
</evidence>
<keyword evidence="1" id="KW-0732">Signal</keyword>
<evidence type="ECO:0000313" key="3">
    <source>
        <dbReference type="Proteomes" id="UP000537825"/>
    </source>
</evidence>
<feature type="signal peptide" evidence="1">
    <location>
        <begin position="1"/>
        <end position="20"/>
    </location>
</feature>
<evidence type="ECO:0008006" key="4">
    <source>
        <dbReference type="Google" id="ProtNLM"/>
    </source>
</evidence>
<protein>
    <recommendedName>
        <fullName evidence="4">Lipoprotein</fullName>
    </recommendedName>
</protein>
<reference evidence="2 3" key="1">
    <citation type="submission" date="2020-01" db="EMBL/GenBank/DDBJ databases">
        <title>The draft genome sequence of Corallococcus exiguus DSM 14696.</title>
        <authorList>
            <person name="Zhang X."/>
            <person name="Zhu H."/>
        </authorList>
    </citation>
    <scope>NUCLEOTIDE SEQUENCE [LARGE SCALE GENOMIC DNA]</scope>
    <source>
        <strain evidence="2 3">DSM 14696</strain>
    </source>
</reference>
<dbReference type="RefSeq" id="WP_139921979.1">
    <property type="nucleotide sequence ID" value="NZ_CBCSLE010000222.1"/>
</dbReference>
<comment type="caution">
    <text evidence="2">The sequence shown here is derived from an EMBL/GenBank/DDBJ whole genome shotgun (WGS) entry which is preliminary data.</text>
</comment>
<organism evidence="2 3">
    <name type="scientific">Corallococcus exiguus</name>
    <dbReference type="NCBI Taxonomy" id="83462"/>
    <lineage>
        <taxon>Bacteria</taxon>
        <taxon>Pseudomonadati</taxon>
        <taxon>Myxococcota</taxon>
        <taxon>Myxococcia</taxon>
        <taxon>Myxococcales</taxon>
        <taxon>Cystobacterineae</taxon>
        <taxon>Myxococcaceae</taxon>
        <taxon>Corallococcus</taxon>
    </lineage>
</organism>
<name>A0A7X4YAS0_9BACT</name>
<dbReference type="AlphaFoldDB" id="A0A7X4YAS0"/>
<dbReference type="Proteomes" id="UP000537825">
    <property type="component" value="Unassembled WGS sequence"/>
</dbReference>
<accession>A0A7X4YAS0</accession>
<sequence>MKRLLFVAMAVLGLQTVACGGPMEEEEALQPQEGSEVTAMAVCTASCPGGTSVSCSGNHCEAVEGQAVMCDGQWKNCPSPTTVSFFCESTNSAVSCTGFNAYTLQPLNSKVCGGVSCNGVDTYCPAFTDARECF</sequence>
<dbReference type="EMBL" id="JAAAPK010000003">
    <property type="protein sequence ID" value="NBC41254.1"/>
    <property type="molecule type" value="Genomic_DNA"/>
</dbReference>
<proteinExistence type="predicted"/>
<gene>
    <name evidence="2" type="ORF">GTZ93_15605</name>
</gene>